<dbReference type="Proteomes" id="UP000029278">
    <property type="component" value="Unassembled WGS sequence"/>
</dbReference>
<protein>
    <submittedName>
        <fullName evidence="1">Uncharacterized protein</fullName>
    </submittedName>
</protein>
<sequence>MRVLQGGLCILNCVLRRIYRALLLIKGGFSLINAGFRLLNRLLRTALRLLQVSKRNIIRFLGLLDAVANSLLIQRKQNLPLGDGLPDFQIDACNCAIDLRSHLNGFVGGQRTDNARFSFNIALGYLPYFDRHGLYFLLRRSRCRRLTS</sequence>
<evidence type="ECO:0000313" key="1">
    <source>
        <dbReference type="EMBL" id="KFM89113.1"/>
    </source>
</evidence>
<name>A0A090XS63_PAEMA</name>
<organism evidence="1 2">
    <name type="scientific">Paenibacillus macerans</name>
    <name type="common">Bacillus macerans</name>
    <dbReference type="NCBI Taxonomy" id="44252"/>
    <lineage>
        <taxon>Bacteria</taxon>
        <taxon>Bacillati</taxon>
        <taxon>Bacillota</taxon>
        <taxon>Bacilli</taxon>
        <taxon>Bacillales</taxon>
        <taxon>Paenibacillaceae</taxon>
        <taxon>Paenibacillus</taxon>
    </lineage>
</organism>
<comment type="caution">
    <text evidence="1">The sequence shown here is derived from an EMBL/GenBank/DDBJ whole genome shotgun (WGS) entry which is preliminary data.</text>
</comment>
<gene>
    <name evidence="1" type="ORF">DJ90_6214</name>
</gene>
<dbReference type="HOGENOM" id="CLU_1757016_0_0_9"/>
<dbReference type="AlphaFoldDB" id="A0A090XS63"/>
<evidence type="ECO:0000313" key="2">
    <source>
        <dbReference type="Proteomes" id="UP000029278"/>
    </source>
</evidence>
<reference evidence="1 2" key="1">
    <citation type="submission" date="2014-04" db="EMBL/GenBank/DDBJ databases">
        <authorList>
            <person name="Bishop-Lilly K.A."/>
            <person name="Broomall S.M."/>
            <person name="Chain P.S."/>
            <person name="Chertkov O."/>
            <person name="Coyne S.R."/>
            <person name="Daligault H.E."/>
            <person name="Davenport K.W."/>
            <person name="Erkkila T."/>
            <person name="Frey K.G."/>
            <person name="Gibbons H.S."/>
            <person name="Gu W."/>
            <person name="Jaissle J."/>
            <person name="Johnson S.L."/>
            <person name="Koroleva G.I."/>
            <person name="Ladner J.T."/>
            <person name="Lo C.-C."/>
            <person name="Minogue T.D."/>
            <person name="Munk C."/>
            <person name="Palacios G.F."/>
            <person name="Redden C.L."/>
            <person name="Rosenzweig C.N."/>
            <person name="Scholz M.B."/>
            <person name="Teshima H."/>
            <person name="Xu Y."/>
        </authorList>
    </citation>
    <scope>NUCLEOTIDE SEQUENCE [LARGE SCALE GENOMIC DNA]</scope>
    <source>
        <strain evidence="1 2">8244</strain>
    </source>
</reference>
<dbReference type="EMBL" id="JMQA01000060">
    <property type="protein sequence ID" value="KFM89113.1"/>
    <property type="molecule type" value="Genomic_DNA"/>
</dbReference>
<keyword evidence="2" id="KW-1185">Reference proteome</keyword>
<accession>A0A090XS63</accession>
<proteinExistence type="predicted"/>